<keyword evidence="1" id="KW-0547">Nucleotide-binding</keyword>
<comment type="domain">
    <text evidence="1">The N-terminus contains an ATPase domain and the C-terminus contains an endonuclease domain.</text>
</comment>
<dbReference type="InterPro" id="IPR027417">
    <property type="entry name" value="P-loop_NTPase"/>
</dbReference>
<accession>A0A059T6M8</accession>
<dbReference type="GO" id="GO:0098009">
    <property type="term" value="C:viral terminase, large subunit"/>
    <property type="evidence" value="ECO:0007669"/>
    <property type="project" value="UniProtKB-UniRule"/>
</dbReference>
<dbReference type="EC" id="3.1.-.-" evidence="1"/>
<dbReference type="GO" id="GO:0016887">
    <property type="term" value="F:ATP hydrolysis activity"/>
    <property type="evidence" value="ECO:0007669"/>
    <property type="project" value="InterPro"/>
</dbReference>
<dbReference type="GO" id="GO:0046872">
    <property type="term" value="F:metal ion binding"/>
    <property type="evidence" value="ECO:0007669"/>
    <property type="project" value="UniProtKB-UniRule"/>
</dbReference>
<organism evidence="4">
    <name type="scientific">Listeria phage LP-083-1</name>
    <dbReference type="NCBI Taxonomy" id="1458854"/>
    <lineage>
        <taxon>Viruses</taxon>
        <taxon>Duplodnaviria</taxon>
        <taxon>Heunggongvirae</taxon>
        <taxon>Uroviricota</taxon>
        <taxon>Caudoviricetes</taxon>
    </lineage>
</organism>
<keyword evidence="1" id="KW-0255">Endonuclease</keyword>
<dbReference type="Pfam" id="PF17288">
    <property type="entry name" value="Terminase_3C"/>
    <property type="match status" value="1"/>
</dbReference>
<dbReference type="GO" id="GO:0051276">
    <property type="term" value="P:chromosome organization"/>
    <property type="evidence" value="ECO:0007669"/>
    <property type="project" value="UniProtKB-UniRule"/>
</dbReference>
<dbReference type="Gene3D" id="3.40.50.300">
    <property type="entry name" value="P-loop containing nucleotide triphosphate hydrolases"/>
    <property type="match status" value="1"/>
</dbReference>
<dbReference type="InterPro" id="IPR044269">
    <property type="entry name" value="Terminase_large_su_SPP1-like"/>
</dbReference>
<keyword evidence="1" id="KW-0378">Hydrolase</keyword>
<dbReference type="GO" id="GO:0005524">
    <property type="term" value="F:ATP binding"/>
    <property type="evidence" value="ECO:0007669"/>
    <property type="project" value="UniProtKB-KW"/>
</dbReference>
<evidence type="ECO:0000259" key="3">
    <source>
        <dbReference type="Pfam" id="PF17288"/>
    </source>
</evidence>
<dbReference type="InterPro" id="IPR035412">
    <property type="entry name" value="Terminase_L_N"/>
</dbReference>
<feature type="active site" description="For ATPase activity" evidence="1">
    <location>
        <position position="157"/>
    </location>
</feature>
<keyword evidence="1" id="KW-0231">Viral genome packaging</keyword>
<feature type="short sequence motif" description="Walker A motif" evidence="1">
    <location>
        <begin position="50"/>
        <end position="57"/>
    </location>
</feature>
<dbReference type="GO" id="GO:0004519">
    <property type="term" value="F:endonuclease activity"/>
    <property type="evidence" value="ECO:0007669"/>
    <property type="project" value="UniProtKB-UniRule"/>
</dbReference>
<feature type="domain" description="Phage terminase large subunit N-terminal" evidence="2">
    <location>
        <begin position="48"/>
        <end position="256"/>
    </location>
</feature>
<gene>
    <name evidence="4" type="ORF">LP083-1_002</name>
</gene>
<comment type="function">
    <text evidence="1">The terminase large subunit acts as an ATP driven molecular motor necessary for viral DNA translocation into empty capsids and as an endonuclease that cuts the viral genome to initiate and to end a packaging reaction. The terminase lies at a unique vertex of the procapsid and is composed of two subunits, a small terminase subunit involved in viral DNA recognition (packaging sequence), and a large terminase subunit possessing endonucleolytic and ATPase activities. Both terminase subunits heterooligomerize and are docked on the portal protein to form the packaging machine. The terminase large subunit exhibits endonuclease activity and cleaves the viral genome concatemer once the capsid is full (headful packaging). Once the capsid is packaged with the DNA, the terminase complex is substituted by the adapter and the stopper protein that form the connector.</text>
</comment>
<dbReference type="EC" id="3.6.4.-" evidence="1"/>
<evidence type="ECO:0000259" key="2">
    <source>
        <dbReference type="Pfam" id="PF04466"/>
    </source>
</evidence>
<keyword evidence="1" id="KW-1188">Viral release from host cell</keyword>
<dbReference type="Pfam" id="PF04466">
    <property type="entry name" value="Terminase_3"/>
    <property type="match status" value="1"/>
</dbReference>
<keyword evidence="1" id="KW-0540">Nuclease</keyword>
<dbReference type="InterPro" id="IPR052380">
    <property type="entry name" value="Viral_DNA_packaging_terminase"/>
</dbReference>
<dbReference type="EMBL" id="KJ094027">
    <property type="protein sequence ID" value="AHL18967.1"/>
    <property type="molecule type" value="Genomic_DNA"/>
</dbReference>
<sequence>MEYIDPTFGTVDTDTLSIDINIFDLMSPAFHNIYQRVLDNTAPSHVWMKGGRGSGKSSFVALMVVDEIMKDPQANAVIFRKVDEGMRTTLLPQYQWAIDQLGVSGAWRTSLQPMMLLYKNPETGLEQQIRFKGVKDPKRVKASKFRVGYAKYLIYEEADEYESEEDFSIVNSSYMRGEGTGDSRAFYLYNPPKYKGHWLNNWVDVIRDEPSQYVHHSTFIPIALHHPEWLGSTWLESARLVRDKNPNRYEWEFLGRNVNTGNEVFPNAVQEHITFDMIDGLRPYEGFDEGYTADPSVWLRVFYDEQRDTVYITDELVMKRYKTKALAKDILNVQEGSYNIVRGDSANPRVLDEMRDLGVNALAVSKSPNSVPHGTNWLANRIKIVIDFKCPNTWREFSSYALLPDGVGNRKHGFPDKDNHTIDTTRYALEEVIANYDWIL</sequence>
<dbReference type="InterPro" id="IPR035413">
    <property type="entry name" value="Terminase_L_C"/>
</dbReference>
<name>A0A059T6M8_9CAUD</name>
<protein>
    <recommendedName>
        <fullName evidence="1">Terminase, large subunit</fullName>
    </recommendedName>
    <alternativeName>
        <fullName evidence="1">DNA-packaging protein</fullName>
    </alternativeName>
    <domain>
        <recommendedName>
            <fullName evidence="1">Endonuclease</fullName>
            <ecNumber evidence="1">3.1.-.-</ecNumber>
        </recommendedName>
    </domain>
    <domain>
        <recommendedName>
            <fullName evidence="1">ATPase</fullName>
            <ecNumber evidence="1">3.6.4.-</ecNumber>
        </recommendedName>
    </domain>
</protein>
<reference evidence="4" key="1">
    <citation type="journal article" date="2014" name="Appl. Environ. Microbiol.">
        <title>Comparative genomic and morphological analysis of Listeria phages isolated from farm environments.</title>
        <authorList>
            <person name="Denes T."/>
            <person name="Vongkamjan K."/>
            <person name="Ackermann H.W."/>
            <person name="Moreno Switt A.I."/>
            <person name="Wiedmann M."/>
            <person name="den Bakker H.C."/>
        </authorList>
    </citation>
    <scope>NUCLEOTIDE SEQUENCE</scope>
</reference>
<dbReference type="Gene3D" id="3.30.420.280">
    <property type="match status" value="1"/>
</dbReference>
<dbReference type="PANTHER" id="PTHR39184">
    <property type="match status" value="1"/>
</dbReference>
<feature type="domain" description="Phage terminase large subunit C-terminal" evidence="3">
    <location>
        <begin position="288"/>
        <end position="430"/>
    </location>
</feature>
<comment type="caution">
    <text evidence="1">Lacks conserved residue(s) required for the propagation of feature annotation.</text>
</comment>
<dbReference type="GO" id="GO:0019073">
    <property type="term" value="P:viral DNA genome packaging"/>
    <property type="evidence" value="ECO:0007669"/>
    <property type="project" value="UniProtKB-UniRule"/>
</dbReference>
<dbReference type="HAMAP" id="MF_04145">
    <property type="entry name" value="TERL_SPP1"/>
    <property type="match status" value="1"/>
</dbReference>
<evidence type="ECO:0000313" key="4">
    <source>
        <dbReference type="EMBL" id="AHL18967.1"/>
    </source>
</evidence>
<evidence type="ECO:0000256" key="1">
    <source>
        <dbReference type="HAMAP-Rule" id="MF_04145"/>
    </source>
</evidence>
<comment type="subunit">
    <text evidence="1">Monomer. Interacts with the terminase small subunit; the active complex is probably heterooligomeric. Interacts with the portal protein.</text>
</comment>
<dbReference type="PANTHER" id="PTHR39184:SF1">
    <property type="entry name" value="PBSX PHAGE TERMINASE LARGE SUBUNIT"/>
    <property type="match status" value="1"/>
</dbReference>
<keyword evidence="1" id="KW-0067">ATP-binding</keyword>
<proteinExistence type="inferred from homology"/>